<name>A0A6J6K6W1_9ZZZZ</name>
<dbReference type="SUPFAM" id="SSF53098">
    <property type="entry name" value="Ribonuclease H-like"/>
    <property type="match status" value="1"/>
</dbReference>
<dbReference type="CDD" id="cd16964">
    <property type="entry name" value="YqgF"/>
    <property type="match status" value="1"/>
</dbReference>
<dbReference type="InterPro" id="IPR005227">
    <property type="entry name" value="YqgF"/>
</dbReference>
<keyword evidence="2" id="KW-0690">Ribosome biogenesis</keyword>
<keyword evidence="1" id="KW-0963">Cytoplasm</keyword>
<keyword evidence="4" id="KW-0378">Hydrolase</keyword>
<dbReference type="InterPro" id="IPR012337">
    <property type="entry name" value="RNaseH-like_sf"/>
</dbReference>
<dbReference type="GO" id="GO:0000967">
    <property type="term" value="P:rRNA 5'-end processing"/>
    <property type="evidence" value="ECO:0007669"/>
    <property type="project" value="TreeGrafter"/>
</dbReference>
<evidence type="ECO:0000259" key="5">
    <source>
        <dbReference type="SMART" id="SM00732"/>
    </source>
</evidence>
<sequence>MRAVGIDLGSKRIGVSTSDASGTLASPHSVIQRGGARSADHDAIKLVVDEYEAEVVVVGLPVSMNGQMLQAAQLVLTEVDQISQVVGVPVVTFDERKSTVTADHLLMQNELNAHERRKIIDKVAAAVILQGWLDRRKEQMAQGQTQ</sequence>
<dbReference type="NCBIfam" id="TIGR00250">
    <property type="entry name" value="RNAse_H_YqgF"/>
    <property type="match status" value="1"/>
</dbReference>
<protein>
    <submittedName>
        <fullName evidence="7">Unannotated protein</fullName>
    </submittedName>
</protein>
<dbReference type="InterPro" id="IPR006641">
    <property type="entry name" value="YqgF/RNaseH-like_dom"/>
</dbReference>
<dbReference type="InterPro" id="IPR037027">
    <property type="entry name" value="YqgF/RNaseH-like_dom_sf"/>
</dbReference>
<gene>
    <name evidence="6" type="ORF">UFOPK2166_00310</name>
    <name evidence="7" type="ORF">UFOPK2195_00103</name>
</gene>
<dbReference type="GO" id="GO:0004518">
    <property type="term" value="F:nuclease activity"/>
    <property type="evidence" value="ECO:0007669"/>
    <property type="project" value="UniProtKB-KW"/>
</dbReference>
<evidence type="ECO:0000313" key="6">
    <source>
        <dbReference type="EMBL" id="CAB4642292.1"/>
    </source>
</evidence>
<evidence type="ECO:0000256" key="4">
    <source>
        <dbReference type="ARBA" id="ARBA00022801"/>
    </source>
</evidence>
<reference evidence="7" key="1">
    <citation type="submission" date="2020-05" db="EMBL/GenBank/DDBJ databases">
        <authorList>
            <person name="Chiriac C."/>
            <person name="Salcher M."/>
            <person name="Ghai R."/>
            <person name="Kavagutti S V."/>
        </authorList>
    </citation>
    <scope>NUCLEOTIDE SEQUENCE</scope>
</reference>
<dbReference type="EMBL" id="CAEZWH010000008">
    <property type="protein sequence ID" value="CAB4644095.1"/>
    <property type="molecule type" value="Genomic_DNA"/>
</dbReference>
<dbReference type="AlphaFoldDB" id="A0A6J6K6W1"/>
<dbReference type="GO" id="GO:0005829">
    <property type="term" value="C:cytosol"/>
    <property type="evidence" value="ECO:0007669"/>
    <property type="project" value="TreeGrafter"/>
</dbReference>
<feature type="domain" description="YqgF/RNase H-like" evidence="5">
    <location>
        <begin position="1"/>
        <end position="102"/>
    </location>
</feature>
<dbReference type="HAMAP" id="MF_00651">
    <property type="entry name" value="Nuclease_YqgF"/>
    <property type="match status" value="1"/>
</dbReference>
<dbReference type="Pfam" id="PF03652">
    <property type="entry name" value="RuvX"/>
    <property type="match status" value="1"/>
</dbReference>
<dbReference type="SMART" id="SM00732">
    <property type="entry name" value="YqgFc"/>
    <property type="match status" value="1"/>
</dbReference>
<dbReference type="PANTHER" id="PTHR33317">
    <property type="entry name" value="POLYNUCLEOTIDYL TRANSFERASE, RIBONUCLEASE H-LIKE SUPERFAMILY PROTEIN"/>
    <property type="match status" value="1"/>
</dbReference>
<dbReference type="PANTHER" id="PTHR33317:SF4">
    <property type="entry name" value="POLYNUCLEOTIDYL TRANSFERASE, RIBONUCLEASE H-LIKE SUPERFAMILY PROTEIN"/>
    <property type="match status" value="1"/>
</dbReference>
<evidence type="ECO:0000256" key="3">
    <source>
        <dbReference type="ARBA" id="ARBA00022722"/>
    </source>
</evidence>
<organism evidence="7">
    <name type="scientific">freshwater metagenome</name>
    <dbReference type="NCBI Taxonomy" id="449393"/>
    <lineage>
        <taxon>unclassified sequences</taxon>
        <taxon>metagenomes</taxon>
        <taxon>ecological metagenomes</taxon>
    </lineage>
</organism>
<dbReference type="Gene3D" id="3.30.420.140">
    <property type="entry name" value="YqgF/RNase H-like domain"/>
    <property type="match status" value="1"/>
</dbReference>
<evidence type="ECO:0000256" key="1">
    <source>
        <dbReference type="ARBA" id="ARBA00022490"/>
    </source>
</evidence>
<dbReference type="EMBL" id="CAEZWB010000023">
    <property type="protein sequence ID" value="CAB4642292.1"/>
    <property type="molecule type" value="Genomic_DNA"/>
</dbReference>
<accession>A0A6J6K6W1</accession>
<proteinExistence type="inferred from homology"/>
<evidence type="ECO:0000313" key="7">
    <source>
        <dbReference type="EMBL" id="CAB4644095.1"/>
    </source>
</evidence>
<evidence type="ECO:0000256" key="2">
    <source>
        <dbReference type="ARBA" id="ARBA00022517"/>
    </source>
</evidence>
<dbReference type="GO" id="GO:0016787">
    <property type="term" value="F:hydrolase activity"/>
    <property type="evidence" value="ECO:0007669"/>
    <property type="project" value="UniProtKB-KW"/>
</dbReference>
<keyword evidence="3" id="KW-0540">Nuclease</keyword>